<dbReference type="AlphaFoldDB" id="A0A919W7C6"/>
<evidence type="ECO:0000256" key="2">
    <source>
        <dbReference type="RuleBase" id="RU000363"/>
    </source>
</evidence>
<gene>
    <name evidence="3" type="ORF">Ato02nite_065960</name>
</gene>
<evidence type="ECO:0000256" key="1">
    <source>
        <dbReference type="ARBA" id="ARBA00023002"/>
    </source>
</evidence>
<organism evidence="3 4">
    <name type="scientific">Paractinoplanes toevensis</name>
    <dbReference type="NCBI Taxonomy" id="571911"/>
    <lineage>
        <taxon>Bacteria</taxon>
        <taxon>Bacillati</taxon>
        <taxon>Actinomycetota</taxon>
        <taxon>Actinomycetes</taxon>
        <taxon>Micromonosporales</taxon>
        <taxon>Micromonosporaceae</taxon>
        <taxon>Paractinoplanes</taxon>
    </lineage>
</organism>
<dbReference type="Gene3D" id="3.40.50.720">
    <property type="entry name" value="NAD(P)-binding Rossmann-like Domain"/>
    <property type="match status" value="1"/>
</dbReference>
<dbReference type="PRINTS" id="PR00080">
    <property type="entry name" value="SDRFAMILY"/>
</dbReference>
<dbReference type="PRINTS" id="PR00081">
    <property type="entry name" value="GDHRDH"/>
</dbReference>
<dbReference type="SUPFAM" id="SSF51735">
    <property type="entry name" value="NAD(P)-binding Rossmann-fold domains"/>
    <property type="match status" value="1"/>
</dbReference>
<dbReference type="Proteomes" id="UP000677082">
    <property type="component" value="Unassembled WGS sequence"/>
</dbReference>
<evidence type="ECO:0000313" key="4">
    <source>
        <dbReference type="Proteomes" id="UP000677082"/>
    </source>
</evidence>
<dbReference type="EMBL" id="BOQN01000086">
    <property type="protein sequence ID" value="GIM94803.1"/>
    <property type="molecule type" value="Genomic_DNA"/>
</dbReference>
<accession>A0A919W7C6</accession>
<dbReference type="InterPro" id="IPR036291">
    <property type="entry name" value="NAD(P)-bd_dom_sf"/>
</dbReference>
<dbReference type="GO" id="GO:0016491">
    <property type="term" value="F:oxidoreductase activity"/>
    <property type="evidence" value="ECO:0007669"/>
    <property type="project" value="UniProtKB-KW"/>
</dbReference>
<comment type="caution">
    <text evidence="3">The sequence shown here is derived from an EMBL/GenBank/DDBJ whole genome shotgun (WGS) entry which is preliminary data.</text>
</comment>
<dbReference type="InterPro" id="IPR002347">
    <property type="entry name" value="SDR_fam"/>
</dbReference>
<protein>
    <submittedName>
        <fullName evidence="3">Short-chain dehydrogenase</fullName>
    </submittedName>
</protein>
<sequence length="301" mass="31957">MTGVNGTASLSGRVALVTGAADGLGFATAAELGRAAATVLVHGRTQLKAERAVQRLAEMPHSQAGRYIPVYAELSSGSELRDLASNVRELTPDGLHVLINNAGAQFSERRLTVDGLEMTTAVVHVAAAALSRLLIGHLRKGAATAGAPSQVINVTSINERFGRPVTDWSYATGYGQVRAYSNAKLMALAYTYGLARRIDENEVTVSAADPGAVFTDFGRKAGGSAGRMNRLLRPVAPLLIASPERAARRSVMLAVAPGNARRTGAFYARGARRTSSRRSREKPVIDRVYALTEERLAELGF</sequence>
<dbReference type="PANTHER" id="PTHR43157">
    <property type="entry name" value="PHOSPHATIDYLINOSITOL-GLYCAN BIOSYNTHESIS CLASS F PROTEIN-RELATED"/>
    <property type="match status" value="1"/>
</dbReference>
<dbReference type="Pfam" id="PF00106">
    <property type="entry name" value="adh_short"/>
    <property type="match status" value="1"/>
</dbReference>
<name>A0A919W7C6_9ACTN</name>
<evidence type="ECO:0000313" key="3">
    <source>
        <dbReference type="EMBL" id="GIM94803.1"/>
    </source>
</evidence>
<keyword evidence="1" id="KW-0560">Oxidoreductase</keyword>
<proteinExistence type="inferred from homology"/>
<comment type="similarity">
    <text evidence="2">Belongs to the short-chain dehydrogenases/reductases (SDR) family.</text>
</comment>
<dbReference type="RefSeq" id="WP_213010563.1">
    <property type="nucleotide sequence ID" value="NZ_BOQN01000086.1"/>
</dbReference>
<reference evidence="3 4" key="1">
    <citation type="submission" date="2021-03" db="EMBL/GenBank/DDBJ databases">
        <title>Whole genome shotgun sequence of Actinoplanes toevensis NBRC 105298.</title>
        <authorList>
            <person name="Komaki H."/>
            <person name="Tamura T."/>
        </authorList>
    </citation>
    <scope>NUCLEOTIDE SEQUENCE [LARGE SCALE GENOMIC DNA]</scope>
    <source>
        <strain evidence="3 4">NBRC 105298</strain>
    </source>
</reference>
<keyword evidence="4" id="KW-1185">Reference proteome</keyword>
<dbReference type="PANTHER" id="PTHR43157:SF31">
    <property type="entry name" value="PHOSPHATIDYLINOSITOL-GLYCAN BIOSYNTHESIS CLASS F PROTEIN"/>
    <property type="match status" value="1"/>
</dbReference>